<evidence type="ECO:0000313" key="6">
    <source>
        <dbReference type="Proteomes" id="UP000414233"/>
    </source>
</evidence>
<dbReference type="EMBL" id="CABPRZ010000007">
    <property type="protein sequence ID" value="VVE03804.1"/>
    <property type="molecule type" value="Genomic_DNA"/>
</dbReference>
<feature type="domain" description="AMP-dependent synthetase/ligase" evidence="3">
    <location>
        <begin position="23"/>
        <end position="389"/>
    </location>
</feature>
<dbReference type="InterPro" id="IPR045851">
    <property type="entry name" value="AMP-bd_C_sf"/>
</dbReference>
<evidence type="ECO:0000256" key="1">
    <source>
        <dbReference type="ARBA" id="ARBA00006432"/>
    </source>
</evidence>
<dbReference type="GO" id="GO:0031956">
    <property type="term" value="F:medium-chain fatty acid-CoA ligase activity"/>
    <property type="evidence" value="ECO:0007669"/>
    <property type="project" value="TreeGrafter"/>
</dbReference>
<dbReference type="Pfam" id="PF13193">
    <property type="entry name" value="AMP-binding_C"/>
    <property type="match status" value="1"/>
</dbReference>
<dbReference type="Gene3D" id="3.40.50.12780">
    <property type="entry name" value="N-terminal domain of ligase-like"/>
    <property type="match status" value="1"/>
</dbReference>
<protein>
    <submittedName>
        <fullName evidence="5">AMP-binding protein</fullName>
    </submittedName>
</protein>
<dbReference type="GO" id="GO:0006631">
    <property type="term" value="P:fatty acid metabolic process"/>
    <property type="evidence" value="ECO:0007669"/>
    <property type="project" value="TreeGrafter"/>
</dbReference>
<dbReference type="PANTHER" id="PTHR43201">
    <property type="entry name" value="ACYL-COA SYNTHETASE"/>
    <property type="match status" value="1"/>
</dbReference>
<dbReference type="SUPFAM" id="SSF56801">
    <property type="entry name" value="Acetyl-CoA synthetase-like"/>
    <property type="match status" value="1"/>
</dbReference>
<proteinExistence type="inferred from homology"/>
<feature type="domain" description="AMP-binding enzyme C-terminal" evidence="4">
    <location>
        <begin position="441"/>
        <end position="509"/>
    </location>
</feature>
<evidence type="ECO:0000259" key="4">
    <source>
        <dbReference type="Pfam" id="PF13193"/>
    </source>
</evidence>
<reference evidence="5 6" key="1">
    <citation type="submission" date="2019-08" db="EMBL/GenBank/DDBJ databases">
        <authorList>
            <person name="Peeters C."/>
        </authorList>
    </citation>
    <scope>NUCLEOTIDE SEQUENCE [LARGE SCALE GENOMIC DNA]</scope>
    <source>
        <strain evidence="5 6">LMG 30175</strain>
    </source>
</reference>
<dbReference type="InterPro" id="IPR025110">
    <property type="entry name" value="AMP-bd_C"/>
</dbReference>
<dbReference type="Pfam" id="PF00501">
    <property type="entry name" value="AMP-binding"/>
    <property type="match status" value="1"/>
</dbReference>
<organism evidence="5 6">
    <name type="scientific">Pandoraea terrae</name>
    <dbReference type="NCBI Taxonomy" id="1537710"/>
    <lineage>
        <taxon>Bacteria</taxon>
        <taxon>Pseudomonadati</taxon>
        <taxon>Pseudomonadota</taxon>
        <taxon>Betaproteobacteria</taxon>
        <taxon>Burkholderiales</taxon>
        <taxon>Burkholderiaceae</taxon>
        <taxon>Pandoraea</taxon>
    </lineage>
</organism>
<dbReference type="PANTHER" id="PTHR43201:SF5">
    <property type="entry name" value="MEDIUM-CHAIN ACYL-COA LIGASE ACSF2, MITOCHONDRIAL"/>
    <property type="match status" value="1"/>
</dbReference>
<evidence type="ECO:0000259" key="3">
    <source>
        <dbReference type="Pfam" id="PF00501"/>
    </source>
</evidence>
<evidence type="ECO:0000256" key="2">
    <source>
        <dbReference type="ARBA" id="ARBA00022598"/>
    </source>
</evidence>
<dbReference type="Proteomes" id="UP000414233">
    <property type="component" value="Unassembled WGS sequence"/>
</dbReference>
<dbReference type="AlphaFoldDB" id="A0A5E4UWV5"/>
<gene>
    <name evidence="5" type="ORF">PTE30175_02205</name>
</gene>
<comment type="similarity">
    <text evidence="1">Belongs to the ATP-dependent AMP-binding enzyme family.</text>
</comment>
<evidence type="ECO:0000313" key="5">
    <source>
        <dbReference type="EMBL" id="VVE03804.1"/>
    </source>
</evidence>
<sequence>MAGRDWRLTQKKHDMTTLYDLVANAPPNSPCVRVGDENVTYGEFRDRVRRVAGGLQRHGLRRGDCVALWFPNTVDWLVVAMACARSGLPVLCLNPRLGPLEIGDFIARARCKAIVLAASHGGKDNLALLSGVDAIKLAGLRLAVTQEGPPECIAGLASVSLPELASGEFDGEEQASGNDVCIIFSSSGTTSRPKLIQHSQKAAAAHAADVASAFGIQGGRARVYAGAPFCGAFGFTVAMGALAGHSAVVADERFDARDAVNTLDAERITHMFGTNEMLQRMLDAAGDGWRPQTLETFAHANFTPGLDTLPARAEAQGVRLRGCFGMSETFALFAAQPADGTLQRRVGTGGIPICREAKVRVRDLSSGQLLEAGEHGELEFYTPNLMLGYVGDEEATRRAITDDGFLRTGDVGYMGSDGGFTQLSRMGDVIRIGGYLVNPLEIEAVVSTYPGISACQVVEVPTEQGPRPVAFVTGHQGYRHDEPGLIAFLKVRLATFKVPVRFFEVPEFPVATGPNGTKVLKRELREQAVELIGRGTTDQPRAGGTR</sequence>
<keyword evidence="6" id="KW-1185">Reference proteome</keyword>
<accession>A0A5E4UWV5</accession>
<dbReference type="InterPro" id="IPR042099">
    <property type="entry name" value="ANL_N_sf"/>
</dbReference>
<dbReference type="Gene3D" id="3.30.300.30">
    <property type="match status" value="1"/>
</dbReference>
<name>A0A5E4UWV5_9BURK</name>
<keyword evidence="2" id="KW-0436">Ligase</keyword>
<dbReference type="InterPro" id="IPR000873">
    <property type="entry name" value="AMP-dep_synth/lig_dom"/>
</dbReference>